<dbReference type="InterPro" id="IPR018608">
    <property type="entry name" value="Gti1/Pac2"/>
</dbReference>
<evidence type="ECO:0000256" key="1">
    <source>
        <dbReference type="SAM" id="MobiDB-lite"/>
    </source>
</evidence>
<dbReference type="AlphaFoldDB" id="A0A8H5DAT3"/>
<dbReference type="Proteomes" id="UP000559256">
    <property type="component" value="Unassembled WGS sequence"/>
</dbReference>
<dbReference type="PANTHER" id="PTHR28027">
    <property type="entry name" value="TRANSCRIPTIONAL REGULATOR MIT1"/>
    <property type="match status" value="1"/>
</dbReference>
<dbReference type="PANTHER" id="PTHR28027:SF1">
    <property type="entry name" value="CAMP INDEPENDENT REGULATORY PROTEIN (AFU_ORTHOLOGUE AFUA_3G09640)"/>
    <property type="match status" value="1"/>
</dbReference>
<organism evidence="2 3">
    <name type="scientific">Tetrapyrgos nigripes</name>
    <dbReference type="NCBI Taxonomy" id="182062"/>
    <lineage>
        <taxon>Eukaryota</taxon>
        <taxon>Fungi</taxon>
        <taxon>Dikarya</taxon>
        <taxon>Basidiomycota</taxon>
        <taxon>Agaricomycotina</taxon>
        <taxon>Agaricomycetes</taxon>
        <taxon>Agaricomycetidae</taxon>
        <taxon>Agaricales</taxon>
        <taxon>Marasmiineae</taxon>
        <taxon>Marasmiaceae</taxon>
        <taxon>Tetrapyrgos</taxon>
    </lineage>
</organism>
<evidence type="ECO:0000313" key="3">
    <source>
        <dbReference type="Proteomes" id="UP000559256"/>
    </source>
</evidence>
<sequence>MGLLIHGIEVYRCKYRSLRNPVYRYIIQHLLAWRLLAHFSPRVSPSYPFSPQPSMQRPTCTMLRVRSTAEAHVIFHAVSLNLLPIVSRRLDTEERRHISSGCVFVWEERGSNAEATGLGIERWTDSIRWGPSRVKDEFLFYHEKEPEPAEIELTASDSDGTASPHTYSRGLYRENLVKQTYSVFVDTRRGRRKWHLIAYFTQNSLPYLKTIHDIPGLANLHVPPGKYKSARSAKGRPRDSYDPFQANPWTGVSPQASYTAYPQTSPNSLTIPLLTGPPPDYHSESPTNGPKSPNNRSRSSPEKILAPLAYLENIPPPRRHPLDEEALMSFSGA</sequence>
<comment type="caution">
    <text evidence="2">The sequence shown here is derived from an EMBL/GenBank/DDBJ whole genome shotgun (WGS) entry which is preliminary data.</text>
</comment>
<gene>
    <name evidence="2" type="ORF">D9758_006391</name>
</gene>
<feature type="region of interest" description="Disordered" evidence="1">
    <location>
        <begin position="220"/>
        <end position="333"/>
    </location>
</feature>
<dbReference type="OrthoDB" id="5572844at2759"/>
<name>A0A8H5DAT3_9AGAR</name>
<evidence type="ECO:0008006" key="4">
    <source>
        <dbReference type="Google" id="ProtNLM"/>
    </source>
</evidence>
<keyword evidence="3" id="KW-1185">Reference proteome</keyword>
<accession>A0A8H5DAT3</accession>
<dbReference type="GO" id="GO:0003677">
    <property type="term" value="F:DNA binding"/>
    <property type="evidence" value="ECO:0007669"/>
    <property type="project" value="TreeGrafter"/>
</dbReference>
<proteinExistence type="predicted"/>
<evidence type="ECO:0000313" key="2">
    <source>
        <dbReference type="EMBL" id="KAF5355447.1"/>
    </source>
</evidence>
<feature type="compositionally biased region" description="Polar residues" evidence="1">
    <location>
        <begin position="247"/>
        <end position="270"/>
    </location>
</feature>
<protein>
    <recommendedName>
        <fullName evidence="4">cAMP-independent regulatory protein pac2</fullName>
    </recommendedName>
</protein>
<reference evidence="2 3" key="1">
    <citation type="journal article" date="2020" name="ISME J.">
        <title>Uncovering the hidden diversity of litter-decomposition mechanisms in mushroom-forming fungi.</title>
        <authorList>
            <person name="Floudas D."/>
            <person name="Bentzer J."/>
            <person name="Ahren D."/>
            <person name="Johansson T."/>
            <person name="Persson P."/>
            <person name="Tunlid A."/>
        </authorList>
    </citation>
    <scope>NUCLEOTIDE SEQUENCE [LARGE SCALE GENOMIC DNA]</scope>
    <source>
        <strain evidence="2 3">CBS 291.85</strain>
    </source>
</reference>
<dbReference type="Pfam" id="PF09729">
    <property type="entry name" value="Gti1_Pac2"/>
    <property type="match status" value="1"/>
</dbReference>
<dbReference type="EMBL" id="JAACJM010000056">
    <property type="protein sequence ID" value="KAF5355447.1"/>
    <property type="molecule type" value="Genomic_DNA"/>
</dbReference>